<evidence type="ECO:0000256" key="6">
    <source>
        <dbReference type="ARBA" id="ARBA00022989"/>
    </source>
</evidence>
<comment type="similarity">
    <text evidence="2">Belongs to the autoinducer-2 exporter (AI-2E) (TC 2.A.86) family.</text>
</comment>
<keyword evidence="4" id="KW-1003">Cell membrane</keyword>
<gene>
    <name evidence="8" type="ORF">MNBD_BACTEROID01-2133</name>
</gene>
<dbReference type="GO" id="GO:0005886">
    <property type="term" value="C:plasma membrane"/>
    <property type="evidence" value="ECO:0007669"/>
    <property type="project" value="UniProtKB-SubCell"/>
</dbReference>
<proteinExistence type="inferred from homology"/>
<dbReference type="PANTHER" id="PTHR21716:SF53">
    <property type="entry name" value="PERMEASE PERM-RELATED"/>
    <property type="match status" value="1"/>
</dbReference>
<dbReference type="InterPro" id="IPR002549">
    <property type="entry name" value="AI-2E-like"/>
</dbReference>
<evidence type="ECO:0000256" key="5">
    <source>
        <dbReference type="ARBA" id="ARBA00022692"/>
    </source>
</evidence>
<evidence type="ECO:0000313" key="8">
    <source>
        <dbReference type="EMBL" id="VAW22890.1"/>
    </source>
</evidence>
<dbReference type="GO" id="GO:0055085">
    <property type="term" value="P:transmembrane transport"/>
    <property type="evidence" value="ECO:0007669"/>
    <property type="project" value="TreeGrafter"/>
</dbReference>
<dbReference type="Pfam" id="PF01594">
    <property type="entry name" value="AI-2E_transport"/>
    <property type="match status" value="1"/>
</dbReference>
<dbReference type="EMBL" id="UOEP01000180">
    <property type="protein sequence ID" value="VAW22890.1"/>
    <property type="molecule type" value="Genomic_DNA"/>
</dbReference>
<dbReference type="PANTHER" id="PTHR21716">
    <property type="entry name" value="TRANSMEMBRANE PROTEIN"/>
    <property type="match status" value="1"/>
</dbReference>
<evidence type="ECO:0000256" key="1">
    <source>
        <dbReference type="ARBA" id="ARBA00004651"/>
    </source>
</evidence>
<name>A0A3B0U1N9_9ZZZZ</name>
<evidence type="ECO:0000256" key="7">
    <source>
        <dbReference type="ARBA" id="ARBA00023136"/>
    </source>
</evidence>
<keyword evidence="3" id="KW-0813">Transport</keyword>
<keyword evidence="5" id="KW-0812">Transmembrane</keyword>
<protein>
    <submittedName>
        <fullName evidence="8">Uncharacterized UPF0118 membrane protein</fullName>
    </submittedName>
</protein>
<comment type="subcellular location">
    <subcellularLocation>
        <location evidence="1">Cell membrane</location>
        <topology evidence="1">Multi-pass membrane protein</topology>
    </subcellularLocation>
</comment>
<evidence type="ECO:0000256" key="3">
    <source>
        <dbReference type="ARBA" id="ARBA00022448"/>
    </source>
</evidence>
<reference evidence="8" key="1">
    <citation type="submission" date="2018-06" db="EMBL/GenBank/DDBJ databases">
        <authorList>
            <person name="Zhirakovskaya E."/>
        </authorList>
    </citation>
    <scope>NUCLEOTIDE SEQUENCE</scope>
</reference>
<dbReference type="AlphaFoldDB" id="A0A3B0U1N9"/>
<evidence type="ECO:0000256" key="4">
    <source>
        <dbReference type="ARBA" id="ARBA00022475"/>
    </source>
</evidence>
<organism evidence="8">
    <name type="scientific">hydrothermal vent metagenome</name>
    <dbReference type="NCBI Taxonomy" id="652676"/>
    <lineage>
        <taxon>unclassified sequences</taxon>
        <taxon>metagenomes</taxon>
        <taxon>ecological metagenomes</taxon>
    </lineage>
</organism>
<keyword evidence="6" id="KW-1133">Transmembrane helix</keyword>
<sequence>MINVEGRTRNILLFIGAIITLLIFWYFRSIVAYILISVVLSFLGRPLARWLHSIHFWKFAISKTLAAFISLVVIWFFFIGFIRFIIPLLINEFEALSTINFNAVLKTIQEPLNRIASFTKGEQLTINNKSFFEILEGQLSSKFNFSQISNIFGFIAGTLGELLITFFSVSFITFFFLKEETMFRDGVLLIVPTGMEEKVAKILDSITYLLRRYFLGLMFEVIMVMLLVTLGLTIVGIEFNHAVIIGLVCGMFNVIPYLGPWMGALVGLLIGVAINLDADFMSQTLPLLGWMVVVFGCVQVVDNILFQPLIYSSSVKAHPLEIFLVIMAAGSMAGIIGMILAIPAYTILRVIAKEFFDNMKIVKRITKGLDEDEDKLKPKEGSHGGAIE</sequence>
<evidence type="ECO:0000256" key="2">
    <source>
        <dbReference type="ARBA" id="ARBA00009773"/>
    </source>
</evidence>
<accession>A0A3B0U1N9</accession>
<keyword evidence="7" id="KW-0472">Membrane</keyword>